<organism evidence="1 2">
    <name type="scientific">Candidatus Sungiibacteriota bacterium</name>
    <dbReference type="NCBI Taxonomy" id="2750080"/>
    <lineage>
        <taxon>Bacteria</taxon>
        <taxon>Candidatus Sungiibacteriota</taxon>
    </lineage>
</organism>
<dbReference type="Proteomes" id="UP000595618">
    <property type="component" value="Chromosome"/>
</dbReference>
<reference evidence="1 2" key="1">
    <citation type="submission" date="2020-07" db="EMBL/GenBank/DDBJ databases">
        <title>Huge and variable diversity of episymbiotic CPR bacteria and DPANN archaea in groundwater ecosystems.</title>
        <authorList>
            <person name="He C.Y."/>
            <person name="Keren R."/>
            <person name="Whittaker M."/>
            <person name="Farag I.F."/>
            <person name="Doudna J."/>
            <person name="Cate J.H.D."/>
            <person name="Banfield J.F."/>
        </authorList>
    </citation>
    <scope>NUCLEOTIDE SEQUENCE [LARGE SCALE GENOMIC DNA]</scope>
    <source>
        <strain evidence="1">NC_groundwater_541_Ag_S-0.1um_46_50</strain>
    </source>
</reference>
<evidence type="ECO:0000313" key="2">
    <source>
        <dbReference type="Proteomes" id="UP000595618"/>
    </source>
</evidence>
<dbReference type="AlphaFoldDB" id="A0A7T5RJC2"/>
<dbReference type="EMBL" id="CP066690">
    <property type="protein sequence ID" value="QQG45174.1"/>
    <property type="molecule type" value="Genomic_DNA"/>
</dbReference>
<protein>
    <submittedName>
        <fullName evidence="1">Uncharacterized protein</fullName>
    </submittedName>
</protein>
<evidence type="ECO:0000313" key="1">
    <source>
        <dbReference type="EMBL" id="QQG45174.1"/>
    </source>
</evidence>
<proteinExistence type="predicted"/>
<accession>A0A7T5RJC2</accession>
<sequence length="128" mass="14245">MTIHTEERIQNLKAAIITKLKEIGGDPAIQLQRVGYEAIRICSNEDIGGWDALMLHVDGSWSVKFAMSGYSLDDNPPLTELFEILASIADPSFCMLDETQQTAYLLEHRESLTHGLIAALEKTLQKLS</sequence>
<name>A0A7T5RJC2_9BACT</name>
<gene>
    <name evidence="1" type="ORF">HYW89_04215</name>
</gene>